<dbReference type="GO" id="GO:0006412">
    <property type="term" value="P:translation"/>
    <property type="evidence" value="ECO:0007669"/>
    <property type="project" value="UniProtKB-UniRule"/>
</dbReference>
<dbReference type="GO" id="GO:0022625">
    <property type="term" value="C:cytosolic large ribosomal subunit"/>
    <property type="evidence" value="ECO:0007669"/>
    <property type="project" value="TreeGrafter"/>
</dbReference>
<feature type="domain" description="Large ribosomal subunit protein uL15/eL18" evidence="7">
    <location>
        <begin position="77"/>
        <end position="146"/>
    </location>
</feature>
<dbReference type="KEGG" id="tav:G4V39_03050"/>
<sequence>MSLSNLKPSLGARKKAKRVGRGPGSGHGKTSCRGQKGQRSRTGGGVPPWFEGGQMPLIRLLPKRGFNNARFRTEYTIINLREIAAKFSEGAVVDLEALKEARLIKGRSLRVKVLGEGEISFPITLKVHKASRSAQEKIRAAGGQVELLEG</sequence>
<evidence type="ECO:0000256" key="3">
    <source>
        <dbReference type="ARBA" id="ARBA00023274"/>
    </source>
</evidence>
<gene>
    <name evidence="4 8" type="primary">rplO</name>
    <name evidence="8" type="ORF">G4V39_03050</name>
</gene>
<dbReference type="GO" id="GO:0019843">
    <property type="term" value="F:rRNA binding"/>
    <property type="evidence" value="ECO:0007669"/>
    <property type="project" value="UniProtKB-UniRule"/>
</dbReference>
<dbReference type="Gene3D" id="3.100.10.10">
    <property type="match status" value="1"/>
</dbReference>
<dbReference type="InterPro" id="IPR021131">
    <property type="entry name" value="Ribosomal_uL15/eL18"/>
</dbReference>
<dbReference type="Pfam" id="PF00828">
    <property type="entry name" value="Ribosomal_L27A"/>
    <property type="match status" value="1"/>
</dbReference>
<name>A0A6G7PYY5_9BACT</name>
<dbReference type="PROSITE" id="PS00475">
    <property type="entry name" value="RIBOSOMAL_L15"/>
    <property type="match status" value="1"/>
</dbReference>
<dbReference type="AlphaFoldDB" id="A0A6G7PYY5"/>
<evidence type="ECO:0000313" key="8">
    <source>
        <dbReference type="EMBL" id="QIJ72830.1"/>
    </source>
</evidence>
<dbReference type="SUPFAM" id="SSF52080">
    <property type="entry name" value="Ribosomal proteins L15p and L18e"/>
    <property type="match status" value="1"/>
</dbReference>
<keyword evidence="3 4" id="KW-0687">Ribonucleoprotein</keyword>
<proteinExistence type="inferred from homology"/>
<organism evidence="8 9">
    <name type="scientific">Thermosulfuriphilus ammonigenes</name>
    <dbReference type="NCBI Taxonomy" id="1936021"/>
    <lineage>
        <taxon>Bacteria</taxon>
        <taxon>Pseudomonadati</taxon>
        <taxon>Thermodesulfobacteriota</taxon>
        <taxon>Thermodesulfobacteria</taxon>
        <taxon>Thermodesulfobacteriales</taxon>
        <taxon>Thermodesulfobacteriaceae</taxon>
        <taxon>Thermosulfuriphilus</taxon>
    </lineage>
</organism>
<reference evidence="8 9" key="1">
    <citation type="submission" date="2020-02" db="EMBL/GenBank/DDBJ databases">
        <title>Genome analysis of Thermosulfuriphilus ammonigenes ST65T, an anaerobic thermophilic chemolithoautotrophic bacterium isolated from a deep-sea hydrothermal vent.</title>
        <authorList>
            <person name="Slobodkina G."/>
            <person name="Allioux M."/>
            <person name="Merkel A."/>
            <person name="Alain K."/>
            <person name="Jebbar M."/>
            <person name="Slobodkin A."/>
        </authorList>
    </citation>
    <scope>NUCLEOTIDE SEQUENCE [LARGE SCALE GENOMIC DNA]</scope>
    <source>
        <strain evidence="8 9">ST65</strain>
    </source>
</reference>
<comment type="function">
    <text evidence="4">Binds to the 23S rRNA.</text>
</comment>
<dbReference type="InterPro" id="IPR005749">
    <property type="entry name" value="Ribosomal_uL15_bac-type"/>
</dbReference>
<evidence type="ECO:0000256" key="1">
    <source>
        <dbReference type="ARBA" id="ARBA00007320"/>
    </source>
</evidence>
<comment type="similarity">
    <text evidence="1 4 5">Belongs to the universal ribosomal protein uL15 family.</text>
</comment>
<dbReference type="InterPro" id="IPR036227">
    <property type="entry name" value="Ribosomal_uL15/eL18_sf"/>
</dbReference>
<dbReference type="HAMAP" id="MF_01341">
    <property type="entry name" value="Ribosomal_uL15"/>
    <property type="match status" value="1"/>
</dbReference>
<dbReference type="NCBIfam" id="TIGR01071">
    <property type="entry name" value="rplO_bact"/>
    <property type="match status" value="1"/>
</dbReference>
<accession>A0A6G7PYY5</accession>
<dbReference type="GO" id="GO:0003735">
    <property type="term" value="F:structural constituent of ribosome"/>
    <property type="evidence" value="ECO:0007669"/>
    <property type="project" value="InterPro"/>
</dbReference>
<protein>
    <recommendedName>
        <fullName evidence="4">Large ribosomal subunit protein uL15</fullName>
    </recommendedName>
</protein>
<feature type="region of interest" description="Disordered" evidence="6">
    <location>
        <begin position="1"/>
        <end position="53"/>
    </location>
</feature>
<dbReference type="RefSeq" id="WP_166033046.1">
    <property type="nucleotide sequence ID" value="NZ_CP048877.1"/>
</dbReference>
<keyword evidence="4" id="KW-0699">rRNA-binding</keyword>
<dbReference type="InterPro" id="IPR030878">
    <property type="entry name" value="Ribosomal_uL15"/>
</dbReference>
<evidence type="ECO:0000256" key="4">
    <source>
        <dbReference type="HAMAP-Rule" id="MF_01341"/>
    </source>
</evidence>
<comment type="subunit">
    <text evidence="4">Part of the 50S ribosomal subunit.</text>
</comment>
<dbReference type="EMBL" id="CP048877">
    <property type="protein sequence ID" value="QIJ72830.1"/>
    <property type="molecule type" value="Genomic_DNA"/>
</dbReference>
<evidence type="ECO:0000256" key="2">
    <source>
        <dbReference type="ARBA" id="ARBA00022980"/>
    </source>
</evidence>
<evidence type="ECO:0000313" key="9">
    <source>
        <dbReference type="Proteomes" id="UP000502179"/>
    </source>
</evidence>
<dbReference type="PANTHER" id="PTHR12934:SF11">
    <property type="entry name" value="LARGE RIBOSOMAL SUBUNIT PROTEIN UL15M"/>
    <property type="match status" value="1"/>
</dbReference>
<keyword evidence="4" id="KW-0694">RNA-binding</keyword>
<evidence type="ECO:0000259" key="7">
    <source>
        <dbReference type="Pfam" id="PF00828"/>
    </source>
</evidence>
<dbReference type="PANTHER" id="PTHR12934">
    <property type="entry name" value="50S RIBOSOMAL PROTEIN L15"/>
    <property type="match status" value="1"/>
</dbReference>
<evidence type="ECO:0000256" key="6">
    <source>
        <dbReference type="SAM" id="MobiDB-lite"/>
    </source>
</evidence>
<keyword evidence="9" id="KW-1185">Reference proteome</keyword>
<dbReference type="InterPro" id="IPR001196">
    <property type="entry name" value="Ribosomal_uL15_CS"/>
</dbReference>
<dbReference type="Proteomes" id="UP000502179">
    <property type="component" value="Chromosome"/>
</dbReference>
<keyword evidence="2 4" id="KW-0689">Ribosomal protein</keyword>
<evidence type="ECO:0000256" key="5">
    <source>
        <dbReference type="RuleBase" id="RU003888"/>
    </source>
</evidence>